<evidence type="ECO:0000313" key="4">
    <source>
        <dbReference type="Proteomes" id="UP000078070"/>
    </source>
</evidence>
<evidence type="ECO:0000256" key="1">
    <source>
        <dbReference type="SAM" id="SignalP"/>
    </source>
</evidence>
<organism evidence="3 4">
    <name type="scientific">Marinobacterium aestuarii</name>
    <dbReference type="NCBI Taxonomy" id="1821621"/>
    <lineage>
        <taxon>Bacteria</taxon>
        <taxon>Pseudomonadati</taxon>
        <taxon>Pseudomonadota</taxon>
        <taxon>Gammaproteobacteria</taxon>
        <taxon>Oceanospirillales</taxon>
        <taxon>Oceanospirillaceae</taxon>
        <taxon>Marinobacterium</taxon>
    </lineage>
</organism>
<dbReference type="InterPro" id="IPR001763">
    <property type="entry name" value="Rhodanese-like_dom"/>
</dbReference>
<dbReference type="CDD" id="cd00158">
    <property type="entry name" value="RHOD"/>
    <property type="match status" value="1"/>
</dbReference>
<dbReference type="STRING" id="1821621.A8C75_10725"/>
<feature type="signal peptide" evidence="1">
    <location>
        <begin position="1"/>
        <end position="24"/>
    </location>
</feature>
<dbReference type="InterPro" id="IPR036873">
    <property type="entry name" value="Rhodanese-like_dom_sf"/>
</dbReference>
<dbReference type="EMBL" id="CP015839">
    <property type="protein sequence ID" value="ANG62912.1"/>
    <property type="molecule type" value="Genomic_DNA"/>
</dbReference>
<dbReference type="NCBIfam" id="TIGR03865">
    <property type="entry name" value="PQQ_CXXCW"/>
    <property type="match status" value="1"/>
</dbReference>
<dbReference type="OrthoDB" id="176845at2"/>
<feature type="domain" description="Rhodanese" evidence="2">
    <location>
        <begin position="119"/>
        <end position="183"/>
    </location>
</feature>
<dbReference type="KEGG" id="mars:A8C75_10725"/>
<protein>
    <recommendedName>
        <fullName evidence="2">Rhodanese domain-containing protein</fullName>
    </recommendedName>
</protein>
<dbReference type="RefSeq" id="WP_067381867.1">
    <property type="nucleotide sequence ID" value="NZ_CP015839.1"/>
</dbReference>
<dbReference type="SUPFAM" id="SSF52821">
    <property type="entry name" value="Rhodanese/Cell cycle control phosphatase"/>
    <property type="match status" value="1"/>
</dbReference>
<keyword evidence="1" id="KW-0732">Signal</keyword>
<gene>
    <name evidence="3" type="ORF">A8C75_10725</name>
</gene>
<proteinExistence type="predicted"/>
<dbReference type="Gene3D" id="3.40.250.10">
    <property type="entry name" value="Rhodanese-like domain"/>
    <property type="match status" value="1"/>
</dbReference>
<reference evidence="3 4" key="2">
    <citation type="journal article" date="2018" name="Int. J. Syst. Evol. Microbiol.">
        <title>Marinobacterium aestuarii sp. nov., a benzene-degrading marine bacterium isolated from estuary sediment.</title>
        <authorList>
            <person name="Bae S.S."/>
            <person name="Jung J."/>
            <person name="Chung D."/>
            <person name="Baek K."/>
        </authorList>
    </citation>
    <scope>NUCLEOTIDE SEQUENCE [LARGE SCALE GENOMIC DNA]</scope>
    <source>
        <strain evidence="3 4">ST58-10</strain>
    </source>
</reference>
<reference evidence="4" key="1">
    <citation type="submission" date="2016-05" db="EMBL/GenBank/DDBJ databases">
        <authorList>
            <person name="Baek K."/>
            <person name="Yang S.-J."/>
        </authorList>
    </citation>
    <scope>NUCLEOTIDE SEQUENCE [LARGE SCALE GENOMIC DNA]</scope>
    <source>
        <strain evidence="4">ST58-10</strain>
    </source>
</reference>
<dbReference type="Pfam" id="PF00581">
    <property type="entry name" value="Rhodanese"/>
    <property type="match status" value="1"/>
</dbReference>
<accession>A0A1A9EYK0</accession>
<sequence length="193" mass="21548">MNIKSWILPPLLCLSVALSLPLSAAQSETPGNDATLFSADGYRIAQYRSPTPAAIDQAHTLDTAALQALLQQRPDTALLNVQALEWRNGVFIEQEARMQIPGSYWLPNVGKGALESRWADYFRAQLATLRDKDSTRPLVFYCRADCWMSWNATRRAASWGYTALYWYPEGSDGWQDAMLSVEPGVPVPLTDTH</sequence>
<dbReference type="AlphaFoldDB" id="A0A1A9EYK0"/>
<dbReference type="Proteomes" id="UP000078070">
    <property type="component" value="Chromosome"/>
</dbReference>
<dbReference type="InterPro" id="IPR022376">
    <property type="entry name" value="PQQ_CXXCW"/>
</dbReference>
<keyword evidence="4" id="KW-1185">Reference proteome</keyword>
<feature type="chain" id="PRO_5008386541" description="Rhodanese domain-containing protein" evidence="1">
    <location>
        <begin position="25"/>
        <end position="193"/>
    </location>
</feature>
<evidence type="ECO:0000313" key="3">
    <source>
        <dbReference type="EMBL" id="ANG62912.1"/>
    </source>
</evidence>
<name>A0A1A9EYK0_9GAMM</name>
<evidence type="ECO:0000259" key="2">
    <source>
        <dbReference type="PROSITE" id="PS50206"/>
    </source>
</evidence>
<dbReference type="PROSITE" id="PS50206">
    <property type="entry name" value="RHODANESE_3"/>
    <property type="match status" value="1"/>
</dbReference>